<dbReference type="Proteomes" id="UP000324104">
    <property type="component" value="Unassembled WGS sequence"/>
</dbReference>
<evidence type="ECO:0000313" key="2">
    <source>
        <dbReference type="EMBL" id="TYT63748.1"/>
    </source>
</evidence>
<comment type="caution">
    <text evidence="2">The sequence shown here is derived from an EMBL/GenBank/DDBJ whole genome shotgun (WGS) entry which is preliminary data.</text>
</comment>
<dbReference type="EMBL" id="VTAW01000001">
    <property type="protein sequence ID" value="TYT63748.1"/>
    <property type="molecule type" value="Genomic_DNA"/>
</dbReference>
<dbReference type="RefSeq" id="WP_149079555.1">
    <property type="nucleotide sequence ID" value="NZ_VTAW01000001.1"/>
</dbReference>
<dbReference type="AlphaFoldDB" id="A0A5D5APJ6"/>
<proteinExistence type="predicted"/>
<organism evidence="2 3">
    <name type="scientific">Natrialba swarupiae</name>
    <dbReference type="NCBI Taxonomy" id="2448032"/>
    <lineage>
        <taxon>Archaea</taxon>
        <taxon>Methanobacteriati</taxon>
        <taxon>Methanobacteriota</taxon>
        <taxon>Stenosarchaea group</taxon>
        <taxon>Halobacteria</taxon>
        <taxon>Halobacteriales</taxon>
        <taxon>Natrialbaceae</taxon>
        <taxon>Natrialba</taxon>
    </lineage>
</organism>
<dbReference type="Pfam" id="PF24430">
    <property type="entry name" value="DUF7553"/>
    <property type="match status" value="1"/>
</dbReference>
<name>A0A5D5APJ6_9EURY</name>
<sequence length="89" mass="9623">MTRDRLADAADSLERAASAADGDARDRLSDQSEQFETLADADRGPDHGKLARHEHVLNEIADDAGGEVADHVEDALESIHAFRETLEGV</sequence>
<dbReference type="InterPro" id="IPR055975">
    <property type="entry name" value="DUF7553"/>
</dbReference>
<keyword evidence="3" id="KW-1185">Reference proteome</keyword>
<evidence type="ECO:0000313" key="3">
    <source>
        <dbReference type="Proteomes" id="UP000324104"/>
    </source>
</evidence>
<reference evidence="2 3" key="1">
    <citation type="submission" date="2019-08" db="EMBL/GenBank/DDBJ databases">
        <title>Archaea genome.</title>
        <authorList>
            <person name="Kajale S."/>
            <person name="Shouche Y."/>
            <person name="Deshpande N."/>
            <person name="Sharma A."/>
        </authorList>
    </citation>
    <scope>NUCLEOTIDE SEQUENCE [LARGE SCALE GENOMIC DNA]</scope>
    <source>
        <strain evidence="2 3">ESP3B_9</strain>
    </source>
</reference>
<evidence type="ECO:0000256" key="1">
    <source>
        <dbReference type="SAM" id="MobiDB-lite"/>
    </source>
</evidence>
<gene>
    <name evidence="2" type="ORF">FYC77_00535</name>
</gene>
<feature type="region of interest" description="Disordered" evidence="1">
    <location>
        <begin position="1"/>
        <end position="47"/>
    </location>
</feature>
<feature type="compositionally biased region" description="Basic and acidic residues" evidence="1">
    <location>
        <begin position="1"/>
        <end position="14"/>
    </location>
</feature>
<protein>
    <submittedName>
        <fullName evidence="2">Uncharacterized protein</fullName>
    </submittedName>
</protein>
<accession>A0A5D5APJ6</accession>